<dbReference type="NCBIfam" id="NF045891">
    <property type="entry name" value="ICE_Mbov_0400"/>
    <property type="match status" value="1"/>
</dbReference>
<proteinExistence type="predicted"/>
<dbReference type="RefSeq" id="WP_318087354.1">
    <property type="nucleotide sequence ID" value="NZ_JAWPFE010000005.1"/>
</dbReference>
<keyword evidence="1" id="KW-0175">Coiled coil</keyword>
<dbReference type="AlphaFoldDB" id="A0AAJ2UCJ2"/>
<organism evidence="2 3">
    <name type="scientific">Mesomycoplasma ovipneumoniae</name>
    <dbReference type="NCBI Taxonomy" id="29562"/>
    <lineage>
        <taxon>Bacteria</taxon>
        <taxon>Bacillati</taxon>
        <taxon>Mycoplasmatota</taxon>
        <taxon>Mycoplasmoidales</taxon>
        <taxon>Metamycoplasmataceae</taxon>
        <taxon>Mesomycoplasma</taxon>
    </lineage>
</organism>
<feature type="coiled-coil region" evidence="1">
    <location>
        <begin position="331"/>
        <end position="395"/>
    </location>
</feature>
<protein>
    <submittedName>
        <fullName evidence="2">Uncharacterized protein</fullName>
    </submittedName>
</protein>
<dbReference type="Proteomes" id="UP001281777">
    <property type="component" value="Unassembled WGS sequence"/>
</dbReference>
<sequence>MAIKDSIKLKEFSPFKGFVFDSLVEEIKAIPVIIFHDTENDHYYYIKARDARLDDGELNDPFDGEILIPKSDKPNTLFTKDSYLDCSRVFYIGDSELQELIKNHPKTEILDSKELEFSQAEKMFNKIYEFTTSQPAYYIVISSVSYDSKTKQTKSKVWYASDQHLNNDYKTIWFKTKKIKELKDKLHKEKNRISLDLFKGILDDAWGEYWKEKVYNPLFQWIRENKFVQKGLNSIEIIHEYNKLSSPLVPPTIEPDTIYNCLVNNRWRDILKSWLSNDRFDFILSEKLLATDFKFMIDWFEKNNLDINMESFNQFRNSIQESQDWGEFFYFYELENKLDEEISKLQEKQQQIQNQETIRDKLTYQNLRLQAEKWVQEAEEGLKRKEEDLKKFVAELKTKM</sequence>
<dbReference type="EMBL" id="JAWPFE010000005">
    <property type="protein sequence ID" value="MDW2892599.1"/>
    <property type="molecule type" value="Genomic_DNA"/>
</dbReference>
<comment type="caution">
    <text evidence="2">The sequence shown here is derived from an EMBL/GenBank/DDBJ whole genome shotgun (WGS) entry which is preliminary data.</text>
</comment>
<evidence type="ECO:0000313" key="2">
    <source>
        <dbReference type="EMBL" id="MDW2892599.1"/>
    </source>
</evidence>
<evidence type="ECO:0000313" key="3">
    <source>
        <dbReference type="Proteomes" id="UP001281777"/>
    </source>
</evidence>
<gene>
    <name evidence="2" type="ORF">R7W54_01285</name>
</gene>
<reference evidence="2" key="1">
    <citation type="submission" date="2023-10" db="EMBL/GenBank/DDBJ databases">
        <title>Genome sequences of Mycoplasma ovipneumoniae isolated from goats.</title>
        <authorList>
            <person name="Spergser J."/>
        </authorList>
    </citation>
    <scope>NUCLEOTIDE SEQUENCE</scope>
    <source>
        <strain evidence="2">5N</strain>
    </source>
</reference>
<accession>A0AAJ2UCJ2</accession>
<evidence type="ECO:0000256" key="1">
    <source>
        <dbReference type="SAM" id="Coils"/>
    </source>
</evidence>
<name>A0AAJ2UCJ2_9BACT</name>